<feature type="domain" description="Glycosyl hydrolase family 95 catalytic" evidence="3">
    <location>
        <begin position="352"/>
        <end position="647"/>
    </location>
</feature>
<dbReference type="PANTHER" id="PTHR31084">
    <property type="entry name" value="ALPHA-L-FUCOSIDASE 2"/>
    <property type="match status" value="1"/>
</dbReference>
<evidence type="ECO:0000259" key="1">
    <source>
        <dbReference type="Pfam" id="PF14200"/>
    </source>
</evidence>
<sequence length="911" mass="101343">MQMANMCWRSKRFVIFFLSFILSFELLLSSTLLTPVTHASVSVVDTELPKYNVVWNSPSNDITGSMPIGNGNLGALAWAEPNGDLRISLALNDSWDENIRSIRLGDLRVKVSPNPFASGQPFEQKLQYKEGKIVITAGTAPSAITFTLWADANQPVVHLEADSGSNFTMEVISERWRTVDKTLTTTPWSDYIHVANSTASSNLPGKGLVVTESADKVVPGQAGKIIWYHRNETSQWNATASNQGVNPNVIADPFTYRTSGAVVQGTNLQSSSDEKLISTAPSSNYRLDITAQTEIVPQVSTWLTNITNKANTLFGTDIATLRGAHESWWQTFWNKSYMFVAGDAKADIVTKGWIAARYLMAAQGRSEGPIEFNGGLFTFENDKKLWHDYTQFNQRFAYWSMLASGDFDLMQPYFNMNVASIPVAKAKTQAMWGHQGFILSEHMIPYGFQSGSHYGWDRTGKLPSYIYDAWTRLLYTGTPEIADMMLDYYEYTQDAAFVTNKLLPFAKEVVIWYDQHWPKENGKMKMYPIYSGEADRNLTNTTADIASVTKLVNGLLALPSNLTIQADRDYWTTIKSQLPPLPISDGKLRTSEDLALGTDTNNQNLWPIFPLRMYGKGLPDLQVGIDSYLNRRGKAPSGNFGWRHDATHAAYLGMTEEAKFQTVLAFNRIKYRYIGFIDGNPDGLHSIEPLAIGKIALQAMLMQPAGDKINLFNAWPSNWNVKFKLWAPKNTALEGDYQGGVLQSLSVSPSNRWVDVVQLLPANTIATGQTYTLTVKHSGMNVDVQGAGTLDDAKIVQNPASTALNQQWVLSKIDDTYYKIVNNNSGRALVVQYASKADGGKIVQYPYDTGSIQNDEWKIDSVGNGYFKFINRRSGKALELPGANTTEGTQLDQLTYTGGDHQLFKLTLVTP</sequence>
<dbReference type="OrthoDB" id="101302at2"/>
<dbReference type="EMBL" id="MBTG01000011">
    <property type="protein sequence ID" value="OPH58178.1"/>
    <property type="molecule type" value="Genomic_DNA"/>
</dbReference>
<dbReference type="SUPFAM" id="SSF48208">
    <property type="entry name" value="Six-hairpin glycosidases"/>
    <property type="match status" value="1"/>
</dbReference>
<dbReference type="GO" id="GO:0005975">
    <property type="term" value="P:carbohydrate metabolic process"/>
    <property type="evidence" value="ECO:0007669"/>
    <property type="project" value="InterPro"/>
</dbReference>
<dbReference type="Gene3D" id="2.80.10.50">
    <property type="match status" value="1"/>
</dbReference>
<reference evidence="5" key="1">
    <citation type="submission" date="2016-07" db="EMBL/GenBank/DDBJ databases">
        <authorList>
            <person name="Florea S."/>
            <person name="Webb J.S."/>
            <person name="Jaromczyk J."/>
            <person name="Schardl C.L."/>
        </authorList>
    </citation>
    <scope>NUCLEOTIDE SEQUENCE [LARGE SCALE GENOMIC DNA]</scope>
    <source>
        <strain evidence="5">CY1</strain>
    </source>
</reference>
<dbReference type="Gene3D" id="1.50.10.10">
    <property type="match status" value="1"/>
</dbReference>
<dbReference type="STRING" id="1469647.BC351_24900"/>
<dbReference type="Pfam" id="PF22124">
    <property type="entry name" value="Glyco_hydro_95_cat"/>
    <property type="match status" value="1"/>
</dbReference>
<dbReference type="RefSeq" id="WP_079412665.1">
    <property type="nucleotide sequence ID" value="NZ_MBTG01000011.1"/>
</dbReference>
<evidence type="ECO:0000313" key="4">
    <source>
        <dbReference type="EMBL" id="OPH58178.1"/>
    </source>
</evidence>
<dbReference type="Pfam" id="PF14200">
    <property type="entry name" value="RicinB_lectin_2"/>
    <property type="match status" value="2"/>
</dbReference>
<feature type="domain" description="DUF5703" evidence="2">
    <location>
        <begin position="54"/>
        <end position="338"/>
    </location>
</feature>
<dbReference type="InterPro" id="IPR008928">
    <property type="entry name" value="6-hairpin_glycosidase_sf"/>
</dbReference>
<dbReference type="InterPro" id="IPR012341">
    <property type="entry name" value="6hp_glycosidase-like_sf"/>
</dbReference>
<protein>
    <submittedName>
        <fullName evidence="4">Uncharacterized protein</fullName>
    </submittedName>
</protein>
<name>A0A1V4HMS7_9BACL</name>
<comment type="caution">
    <text evidence="4">The sequence shown here is derived from an EMBL/GenBank/DDBJ whole genome shotgun (WGS) entry which is preliminary data.</text>
</comment>
<dbReference type="CDD" id="cd00161">
    <property type="entry name" value="beta-trefoil_Ricin-like"/>
    <property type="match status" value="1"/>
</dbReference>
<dbReference type="InterPro" id="IPR043757">
    <property type="entry name" value="DUF5703_N"/>
</dbReference>
<feature type="domain" description="Ricin B lectin" evidence="1">
    <location>
        <begin position="854"/>
        <end position="907"/>
    </location>
</feature>
<gene>
    <name evidence="4" type="ORF">BC351_24900</name>
</gene>
<keyword evidence="5" id="KW-1185">Reference proteome</keyword>
<dbReference type="AlphaFoldDB" id="A0A1V4HMS7"/>
<dbReference type="SUPFAM" id="SSF50370">
    <property type="entry name" value="Ricin B-like lectins"/>
    <property type="match status" value="1"/>
</dbReference>
<evidence type="ECO:0000259" key="2">
    <source>
        <dbReference type="Pfam" id="PF18961"/>
    </source>
</evidence>
<accession>A0A1V4HMS7</accession>
<dbReference type="PROSITE" id="PS50231">
    <property type="entry name" value="RICIN_B_LECTIN"/>
    <property type="match status" value="1"/>
</dbReference>
<evidence type="ECO:0000313" key="5">
    <source>
        <dbReference type="Proteomes" id="UP000190626"/>
    </source>
</evidence>
<dbReference type="Proteomes" id="UP000190626">
    <property type="component" value="Unassembled WGS sequence"/>
</dbReference>
<dbReference type="InterPro" id="IPR054363">
    <property type="entry name" value="GH95_cat"/>
</dbReference>
<feature type="domain" description="Ricin B lectin" evidence="1">
    <location>
        <begin position="768"/>
        <end position="845"/>
    </location>
</feature>
<dbReference type="InterPro" id="IPR000772">
    <property type="entry name" value="Ricin_B_lectin"/>
</dbReference>
<dbReference type="PANTHER" id="PTHR31084:SF0">
    <property type="entry name" value="ALPHA-L-FUCOSIDASE 2"/>
    <property type="match status" value="1"/>
</dbReference>
<dbReference type="InterPro" id="IPR035992">
    <property type="entry name" value="Ricin_B-like_lectins"/>
</dbReference>
<dbReference type="Pfam" id="PF18961">
    <property type="entry name" value="DUF5703_N"/>
    <property type="match status" value="1"/>
</dbReference>
<dbReference type="GO" id="GO:0004560">
    <property type="term" value="F:alpha-L-fucosidase activity"/>
    <property type="evidence" value="ECO:0007669"/>
    <property type="project" value="TreeGrafter"/>
</dbReference>
<proteinExistence type="predicted"/>
<organism evidence="4 5">
    <name type="scientific">Paenibacillus ferrarius</name>
    <dbReference type="NCBI Taxonomy" id="1469647"/>
    <lineage>
        <taxon>Bacteria</taxon>
        <taxon>Bacillati</taxon>
        <taxon>Bacillota</taxon>
        <taxon>Bacilli</taxon>
        <taxon>Bacillales</taxon>
        <taxon>Paenibacillaceae</taxon>
        <taxon>Paenibacillus</taxon>
    </lineage>
</organism>
<evidence type="ECO:0000259" key="3">
    <source>
        <dbReference type="Pfam" id="PF22124"/>
    </source>
</evidence>